<evidence type="ECO:0000313" key="2">
    <source>
        <dbReference type="EMBL" id="ORA64883.1"/>
    </source>
</evidence>
<dbReference type="Proteomes" id="UP000192801">
    <property type="component" value="Unassembled WGS sequence"/>
</dbReference>
<feature type="region of interest" description="Disordered" evidence="1">
    <location>
        <begin position="78"/>
        <end position="97"/>
    </location>
</feature>
<proteinExistence type="predicted"/>
<sequence length="212" mass="22157">MGDWLLGWLAAGTAVGRELLEWLAAGPLDVLGTDVPAAGGFGRMECDGPDAAGPVCDEADADHDELLPLTLPSGCGIPVRGSSPMSQPSGGPAPEPTPRRVLAGADLEMLRAAQLLTNELPDGTACGRCKHRSGVIVRDYLAPAAARICGTCAVDLGPLPPARVLAAAAEFLEYSSRPNLFSSELNRWRATSLVRLSDDLRSLATQFDALDQ</sequence>
<organism evidence="2 3">
    <name type="scientific">Mycolicibacterium insubricum</name>
    <dbReference type="NCBI Taxonomy" id="444597"/>
    <lineage>
        <taxon>Bacteria</taxon>
        <taxon>Bacillati</taxon>
        <taxon>Actinomycetota</taxon>
        <taxon>Actinomycetes</taxon>
        <taxon>Mycobacteriales</taxon>
        <taxon>Mycobacteriaceae</taxon>
        <taxon>Mycolicibacterium</taxon>
    </lineage>
</organism>
<gene>
    <name evidence="2" type="ORF">BST26_19440</name>
</gene>
<reference evidence="2 3" key="1">
    <citation type="submission" date="2016-12" db="EMBL/GenBank/DDBJ databases">
        <title>The new phylogeny of genus Mycobacterium.</title>
        <authorList>
            <person name="Tortoli E."/>
            <person name="Trovato A."/>
            <person name="Cirillo D.M."/>
        </authorList>
    </citation>
    <scope>NUCLEOTIDE SEQUENCE [LARGE SCALE GENOMIC DNA]</scope>
    <source>
        <strain evidence="2 3">DSM 45130</strain>
    </source>
</reference>
<dbReference type="EMBL" id="MVHS01000070">
    <property type="protein sequence ID" value="ORA64883.1"/>
    <property type="molecule type" value="Genomic_DNA"/>
</dbReference>
<comment type="caution">
    <text evidence="2">The sequence shown here is derived from an EMBL/GenBank/DDBJ whole genome shotgun (WGS) entry which is preliminary data.</text>
</comment>
<accession>A0A1X0CXQ7</accession>
<feature type="compositionally biased region" description="Low complexity" evidence="1">
    <location>
        <begin position="81"/>
        <end position="90"/>
    </location>
</feature>
<dbReference type="STRING" id="444597.BST26_19440"/>
<keyword evidence="3" id="KW-1185">Reference proteome</keyword>
<evidence type="ECO:0000256" key="1">
    <source>
        <dbReference type="SAM" id="MobiDB-lite"/>
    </source>
</evidence>
<dbReference type="AlphaFoldDB" id="A0A1X0CXQ7"/>
<evidence type="ECO:0000313" key="3">
    <source>
        <dbReference type="Proteomes" id="UP000192801"/>
    </source>
</evidence>
<name>A0A1X0CXQ7_9MYCO</name>
<protein>
    <submittedName>
        <fullName evidence="2">Uncharacterized protein</fullName>
    </submittedName>
</protein>